<dbReference type="AlphaFoldDB" id="A0A1Q9CUR3"/>
<feature type="compositionally biased region" description="Low complexity" evidence="1">
    <location>
        <begin position="64"/>
        <end position="77"/>
    </location>
</feature>
<gene>
    <name evidence="2" type="ORF">AK812_SmicGene32249</name>
</gene>
<protein>
    <submittedName>
        <fullName evidence="2">Uncharacterized protein</fullName>
    </submittedName>
</protein>
<name>A0A1Q9CUR3_SYMMI</name>
<reference evidence="2 3" key="1">
    <citation type="submission" date="2016-02" db="EMBL/GenBank/DDBJ databases">
        <title>Genome analysis of coral dinoflagellate symbionts highlights evolutionary adaptations to a symbiotic lifestyle.</title>
        <authorList>
            <person name="Aranda M."/>
            <person name="Li Y."/>
            <person name="Liew Y.J."/>
            <person name="Baumgarten S."/>
            <person name="Simakov O."/>
            <person name="Wilson M."/>
            <person name="Piel J."/>
            <person name="Ashoor H."/>
            <person name="Bougouffa S."/>
            <person name="Bajic V.B."/>
            <person name="Ryu T."/>
            <person name="Ravasi T."/>
            <person name="Bayer T."/>
            <person name="Micklem G."/>
            <person name="Kim H."/>
            <person name="Bhak J."/>
            <person name="Lajeunesse T.C."/>
            <person name="Voolstra C.R."/>
        </authorList>
    </citation>
    <scope>NUCLEOTIDE SEQUENCE [LARGE SCALE GENOMIC DNA]</scope>
    <source>
        <strain evidence="2 3">CCMP2467</strain>
    </source>
</reference>
<organism evidence="2 3">
    <name type="scientific">Symbiodinium microadriaticum</name>
    <name type="common">Dinoflagellate</name>
    <name type="synonym">Zooxanthella microadriatica</name>
    <dbReference type="NCBI Taxonomy" id="2951"/>
    <lineage>
        <taxon>Eukaryota</taxon>
        <taxon>Sar</taxon>
        <taxon>Alveolata</taxon>
        <taxon>Dinophyceae</taxon>
        <taxon>Suessiales</taxon>
        <taxon>Symbiodiniaceae</taxon>
        <taxon>Symbiodinium</taxon>
    </lineage>
</organism>
<feature type="compositionally biased region" description="Low complexity" evidence="1">
    <location>
        <begin position="812"/>
        <end position="825"/>
    </location>
</feature>
<sequence length="1178" mass="130951">MGKRSLEELLSETSAAGPGSKQPRSNKSVPEKRSRPAKSVPKKAARPAKSAQKRSAAPKKAARPAKSSARPAKSKSATADRLRAKLSKEEQDEMLHWTESEHRQKHMEFHENCARCRWGRFCKKWAQESGHVKFTTVAGVKMSVKWLSERQPAAGKMWGVGCQICAYAATTAKSTTCRRRTSKSSTAWGRFEVNSVNSLSCWSIKQHVMQSCHKRAIHKWFACDRPEAQAVDFLETSREDELLLRGSPTAGLADGLAIHEDSRICTRFVLLGVRVLNETTTLESYDADCSEQIVESTQRMLQSICGGDDDLYDRTRRKIMVLCGDGCPGLQRSLRLHVHSLLPQVALVVRDSCRQDTFGEFIHQIFEDIGLQSGVLKKVIAHMNYVYRSKNLEQKFLIKVLQDIFKIQLEPEEELSRCLSRRRCGSSSLVVDVTVDVDAARAHILGEAESGSKTMVQVATENVMKMPTLRYGMAPRMREKVFWHKKAKEEAVTVMEEMSLCWQLADKRLRAEFDPQSLPASGLSMLRPADVAEDSSADRVGRALDELAATLYPPGVQRLRKVEVDRPAEIQAEKVGTFNNMDAWSCLPQYREAVGGGQLFDHALAVATWYLAVIDGTGPVERDFSKVREILEAHSGPLENPENLALLCFHLPEQESNIVQQSLHDDGDLSCGLTDLSRQWQKAWVETHGRRFCLYKTRKDVGVERVKKSNTKVALKRSRDKASQELLERAKERGGQVPYIFGGSSVGDLRAAMQDMEDDSAWSKALQNFDKNTRRKVAVNLRQKQLRSSGMQPYEKPFAKPGRAIAAAPTGQSQSDQASPASAESRQQQLLHPELCILDANGFGEDAGSRHPNVCHSRQAPGLDPQVVALGATVVQKTDMTRGLGAKTYLPSSRTGQIRVLSLTSRFEEKHKAVVQQLKHIARLPDSKWTILEGAPVATRRPFSWSSKSVTINDSSDLVRFLAAAVVIESNAQGGESDVLQRVEAGKLNAVSRKTIREMVRRKWDMEDEEMGRRGWDGGGGMERDDEEMVEGNKIGLLTSISAITTDVLLQAQSAVAPLTSPSMSTEEVALWKSVMEVLYDVGDEEEEEEEEEVQPSLPGRFLPPRWARLPPLRWMTTCLCAYDTEGGTAAYLEEIPSQAPLDSFGKKGRGGEEEDDFALAAGLYGSAMIEIVYLVGP</sequence>
<feature type="region of interest" description="Disordered" evidence="1">
    <location>
        <begin position="806"/>
        <end position="826"/>
    </location>
</feature>
<comment type="caution">
    <text evidence="2">The sequence shown here is derived from an EMBL/GenBank/DDBJ whole genome shotgun (WGS) entry which is preliminary data.</text>
</comment>
<keyword evidence="3" id="KW-1185">Reference proteome</keyword>
<evidence type="ECO:0000313" key="2">
    <source>
        <dbReference type="EMBL" id="OLP86635.1"/>
    </source>
</evidence>
<evidence type="ECO:0000256" key="1">
    <source>
        <dbReference type="SAM" id="MobiDB-lite"/>
    </source>
</evidence>
<proteinExistence type="predicted"/>
<evidence type="ECO:0000313" key="3">
    <source>
        <dbReference type="Proteomes" id="UP000186817"/>
    </source>
</evidence>
<feature type="region of interest" description="Disordered" evidence="1">
    <location>
        <begin position="1"/>
        <end position="83"/>
    </location>
</feature>
<accession>A0A1Q9CUR3</accession>
<dbReference type="Proteomes" id="UP000186817">
    <property type="component" value="Unassembled WGS sequence"/>
</dbReference>
<dbReference type="EMBL" id="LSRX01000907">
    <property type="protein sequence ID" value="OLP86635.1"/>
    <property type="molecule type" value="Genomic_DNA"/>
</dbReference>
<dbReference type="OrthoDB" id="10486858at2759"/>